<evidence type="ECO:0000313" key="1">
    <source>
        <dbReference type="EnsemblMetazoa" id="G11376.1:cds"/>
    </source>
</evidence>
<accession>A0A8W8HXB6</accession>
<reference evidence="1" key="1">
    <citation type="submission" date="2022-08" db="UniProtKB">
        <authorList>
            <consortium name="EnsemblMetazoa"/>
        </authorList>
    </citation>
    <scope>IDENTIFICATION</scope>
    <source>
        <strain evidence="1">05x7-T-G4-1.051#20</strain>
    </source>
</reference>
<proteinExistence type="predicted"/>
<dbReference type="EnsemblMetazoa" id="G11376.1">
    <property type="protein sequence ID" value="G11376.1:cds"/>
    <property type="gene ID" value="G11376"/>
</dbReference>
<evidence type="ECO:0000313" key="2">
    <source>
        <dbReference type="Proteomes" id="UP000005408"/>
    </source>
</evidence>
<organism evidence="1 2">
    <name type="scientific">Magallana gigas</name>
    <name type="common">Pacific oyster</name>
    <name type="synonym">Crassostrea gigas</name>
    <dbReference type="NCBI Taxonomy" id="29159"/>
    <lineage>
        <taxon>Eukaryota</taxon>
        <taxon>Metazoa</taxon>
        <taxon>Spiralia</taxon>
        <taxon>Lophotrochozoa</taxon>
        <taxon>Mollusca</taxon>
        <taxon>Bivalvia</taxon>
        <taxon>Autobranchia</taxon>
        <taxon>Pteriomorphia</taxon>
        <taxon>Ostreida</taxon>
        <taxon>Ostreoidea</taxon>
        <taxon>Ostreidae</taxon>
        <taxon>Magallana</taxon>
    </lineage>
</organism>
<sequence>MVFHKESNAVCKRHFSCVKRIKSDWRSRLTSQMMNHLMTVSIKGPSLDDYNAERAIQLKYITGQSQILRKIMIMIKMEGLSC</sequence>
<dbReference type="PANTHER" id="PTHR46880:SF5">
    <property type="entry name" value="DUF4371 DOMAIN-CONTAINING PROTEIN"/>
    <property type="match status" value="1"/>
</dbReference>
<dbReference type="PANTHER" id="PTHR46880">
    <property type="entry name" value="RAS-ASSOCIATING DOMAIN-CONTAINING PROTEIN"/>
    <property type="match status" value="1"/>
</dbReference>
<dbReference type="AlphaFoldDB" id="A0A8W8HXB6"/>
<name>A0A8W8HXB6_MAGGI</name>
<keyword evidence="2" id="KW-1185">Reference proteome</keyword>
<dbReference type="Proteomes" id="UP000005408">
    <property type="component" value="Unassembled WGS sequence"/>
</dbReference>
<protein>
    <submittedName>
        <fullName evidence="1">Uncharacterized protein</fullName>
    </submittedName>
</protein>